<comment type="subcellular location">
    <subcellularLocation>
        <location evidence="1">Nucleus</location>
    </subcellularLocation>
</comment>
<dbReference type="InterPro" id="IPR016177">
    <property type="entry name" value="DNA-bd_dom_sf"/>
</dbReference>
<feature type="region of interest" description="Disordered" evidence="8">
    <location>
        <begin position="203"/>
        <end position="229"/>
    </location>
</feature>
<dbReference type="Pfam" id="PF00847">
    <property type="entry name" value="AP2"/>
    <property type="match status" value="1"/>
</dbReference>
<evidence type="ECO:0000256" key="6">
    <source>
        <dbReference type="ARBA" id="ARBA00023242"/>
    </source>
</evidence>
<dbReference type="GO" id="GO:0003677">
    <property type="term" value="F:DNA binding"/>
    <property type="evidence" value="ECO:0007669"/>
    <property type="project" value="UniProtKB-KW"/>
</dbReference>
<dbReference type="CDD" id="cd00018">
    <property type="entry name" value="AP2"/>
    <property type="match status" value="1"/>
</dbReference>
<dbReference type="FunFam" id="3.30.730.10:FF:000001">
    <property type="entry name" value="Ethylene-responsive transcription factor 2"/>
    <property type="match status" value="1"/>
</dbReference>
<evidence type="ECO:0000259" key="9">
    <source>
        <dbReference type="PROSITE" id="PS51032"/>
    </source>
</evidence>
<dbReference type="AlphaFoldDB" id="A0AAP0M4J1"/>
<evidence type="ECO:0000256" key="5">
    <source>
        <dbReference type="ARBA" id="ARBA00023163"/>
    </source>
</evidence>
<dbReference type="SMART" id="SM00380">
    <property type="entry name" value="AP2"/>
    <property type="match status" value="1"/>
</dbReference>
<dbReference type="PROSITE" id="PS51032">
    <property type="entry name" value="AP2_ERF"/>
    <property type="match status" value="1"/>
</dbReference>
<evidence type="ECO:0000256" key="8">
    <source>
        <dbReference type="SAM" id="MobiDB-lite"/>
    </source>
</evidence>
<evidence type="ECO:0000313" key="10">
    <source>
        <dbReference type="EMBL" id="KAK9198571.1"/>
    </source>
</evidence>
<proteinExistence type="inferred from homology"/>
<protein>
    <recommendedName>
        <fullName evidence="9">AP2/ERF domain-containing protein</fullName>
    </recommendedName>
</protein>
<accession>A0AAP0M4J1</accession>
<comment type="similarity">
    <text evidence="7">Belongs to the AP2/ERF transcription factor family. ERF subfamily.</text>
</comment>
<name>A0AAP0M4J1_9ROSI</name>
<keyword evidence="5" id="KW-0804">Transcription</keyword>
<keyword evidence="4" id="KW-0010">Activator</keyword>
<evidence type="ECO:0000256" key="2">
    <source>
        <dbReference type="ARBA" id="ARBA00023015"/>
    </source>
</evidence>
<dbReference type="PANTHER" id="PTHR31839">
    <property type="entry name" value="DEHYDRATION-RESPONSIVE ELEMENT-BINDING PROTEIN 1D"/>
    <property type="match status" value="1"/>
</dbReference>
<dbReference type="GO" id="GO:0005634">
    <property type="term" value="C:nucleus"/>
    <property type="evidence" value="ECO:0007669"/>
    <property type="project" value="UniProtKB-SubCell"/>
</dbReference>
<keyword evidence="11" id="KW-1185">Reference proteome</keyword>
<dbReference type="InterPro" id="IPR001471">
    <property type="entry name" value="AP2/ERF_dom"/>
</dbReference>
<dbReference type="EMBL" id="JBCGBO010000005">
    <property type="protein sequence ID" value="KAK9198571.1"/>
    <property type="molecule type" value="Genomic_DNA"/>
</dbReference>
<dbReference type="PANTHER" id="PTHR31839:SF85">
    <property type="entry name" value="AP2_ERF DOMAIN-CONTAINING PROTEIN"/>
    <property type="match status" value="1"/>
</dbReference>
<keyword evidence="6" id="KW-0539">Nucleus</keyword>
<evidence type="ECO:0000313" key="11">
    <source>
        <dbReference type="Proteomes" id="UP001428341"/>
    </source>
</evidence>
<dbReference type="GO" id="GO:0003700">
    <property type="term" value="F:DNA-binding transcription factor activity"/>
    <property type="evidence" value="ECO:0007669"/>
    <property type="project" value="InterPro"/>
</dbReference>
<evidence type="ECO:0000256" key="7">
    <source>
        <dbReference type="ARBA" id="ARBA00024343"/>
    </source>
</evidence>
<feature type="domain" description="AP2/ERF" evidence="9">
    <location>
        <begin position="68"/>
        <end position="124"/>
    </location>
</feature>
<evidence type="ECO:0000256" key="1">
    <source>
        <dbReference type="ARBA" id="ARBA00004123"/>
    </source>
</evidence>
<dbReference type="InterPro" id="IPR036955">
    <property type="entry name" value="AP2/ERF_dom_sf"/>
</dbReference>
<dbReference type="Proteomes" id="UP001428341">
    <property type="component" value="Unassembled WGS sequence"/>
</dbReference>
<feature type="region of interest" description="Disordered" evidence="8">
    <location>
        <begin position="23"/>
        <end position="70"/>
    </location>
</feature>
<evidence type="ECO:0000256" key="4">
    <source>
        <dbReference type="ARBA" id="ARBA00023159"/>
    </source>
</evidence>
<feature type="region of interest" description="Disordered" evidence="8">
    <location>
        <begin position="155"/>
        <end position="174"/>
    </location>
</feature>
<gene>
    <name evidence="10" type="ORF">WN944_013757</name>
</gene>
<sequence>MGDHDPQNPTNVSELDHYLQLRGPHSLHNNTSTCQNYPSPVSENLAHPSSNTSTMAAAPSSSTKKHPSYRGIRCRNSKWVSEIREPRKSTRIWLGTYPTPEMAAAAYDVAALALKGSDAVLNFPNFVSTYPVPASSSSVDIRNAAAAAAASCARRKAESVSDPDENQRMEQSRSNDVIGEFVDEDALLNMPNLLVDMAEGMMVSPPRINSSPSDDSPENSDGERLWSYF</sequence>
<keyword evidence="3" id="KW-0238">DNA-binding</keyword>
<feature type="compositionally biased region" description="Polar residues" evidence="8">
    <location>
        <begin position="27"/>
        <end position="42"/>
    </location>
</feature>
<keyword evidence="2" id="KW-0805">Transcription regulation</keyword>
<feature type="compositionally biased region" description="Basic and acidic residues" evidence="8">
    <location>
        <begin position="155"/>
        <end position="173"/>
    </location>
</feature>
<evidence type="ECO:0000256" key="3">
    <source>
        <dbReference type="ARBA" id="ARBA00023125"/>
    </source>
</evidence>
<dbReference type="SUPFAM" id="SSF54171">
    <property type="entry name" value="DNA-binding domain"/>
    <property type="match status" value="1"/>
</dbReference>
<feature type="compositionally biased region" description="Low complexity" evidence="8">
    <location>
        <begin position="49"/>
        <end position="62"/>
    </location>
</feature>
<dbReference type="InterPro" id="IPR045277">
    <property type="entry name" value="DRE1A-I"/>
</dbReference>
<comment type="caution">
    <text evidence="10">The sequence shown here is derived from an EMBL/GenBank/DDBJ whole genome shotgun (WGS) entry which is preliminary data.</text>
</comment>
<dbReference type="Gene3D" id="3.30.730.10">
    <property type="entry name" value="AP2/ERF domain"/>
    <property type="match status" value="1"/>
</dbReference>
<reference evidence="10 11" key="1">
    <citation type="submission" date="2024-05" db="EMBL/GenBank/DDBJ databases">
        <title>Haplotype-resolved chromosome-level genome assembly of Huyou (Citrus changshanensis).</title>
        <authorList>
            <person name="Miao C."/>
            <person name="Chen W."/>
            <person name="Wu Y."/>
            <person name="Wang L."/>
            <person name="Zhao S."/>
            <person name="Grierson D."/>
            <person name="Xu C."/>
            <person name="Chen K."/>
        </authorList>
    </citation>
    <scope>NUCLEOTIDE SEQUENCE [LARGE SCALE GENOMIC DNA]</scope>
    <source>
        <strain evidence="10">01-14</strain>
        <tissue evidence="10">Leaf</tissue>
    </source>
</reference>
<organism evidence="10 11">
    <name type="scientific">Citrus x changshan-huyou</name>
    <dbReference type="NCBI Taxonomy" id="2935761"/>
    <lineage>
        <taxon>Eukaryota</taxon>
        <taxon>Viridiplantae</taxon>
        <taxon>Streptophyta</taxon>
        <taxon>Embryophyta</taxon>
        <taxon>Tracheophyta</taxon>
        <taxon>Spermatophyta</taxon>
        <taxon>Magnoliopsida</taxon>
        <taxon>eudicotyledons</taxon>
        <taxon>Gunneridae</taxon>
        <taxon>Pentapetalae</taxon>
        <taxon>rosids</taxon>
        <taxon>malvids</taxon>
        <taxon>Sapindales</taxon>
        <taxon>Rutaceae</taxon>
        <taxon>Aurantioideae</taxon>
        <taxon>Citrus</taxon>
    </lineage>
</organism>